<protein>
    <submittedName>
        <fullName evidence="1">Uncharacterized protein</fullName>
    </submittedName>
</protein>
<dbReference type="AlphaFoldDB" id="A0A8J5V0Y6"/>
<sequence length="216" mass="25965">MGIIAYRNPSNCQTCLVKVQPITDWYLPNLTDRIEEKPLQKTTLQHISKKMQKTFQKLHFSERWQAQFELDDSQIKKFWKNLNKLRLEDPENVDEIWLFNLGLRNNIYNDTQNISTSYTEVPYCILCLNQGKPEEVEHVYRECEITQQIWSLVGFTGQIQWKYIMAPDPIHMQLYKQTNSFLKIVFQLRIHRRYQENQIIPLTRSQLKAWVQQAKE</sequence>
<keyword evidence="2" id="KW-1185">Reference proteome</keyword>
<evidence type="ECO:0000313" key="1">
    <source>
        <dbReference type="EMBL" id="KAG7665675.1"/>
    </source>
</evidence>
<gene>
    <name evidence="1" type="ORF">J8A68_000881</name>
</gene>
<dbReference type="EMBL" id="JAGSYN010000048">
    <property type="protein sequence ID" value="KAG7665675.1"/>
    <property type="molecule type" value="Genomic_DNA"/>
</dbReference>
<accession>A0A8J5V0Y6</accession>
<dbReference type="Proteomes" id="UP000694255">
    <property type="component" value="Unassembled WGS sequence"/>
</dbReference>
<name>A0A8J5V0Y6_9ASCO</name>
<evidence type="ECO:0000313" key="2">
    <source>
        <dbReference type="Proteomes" id="UP000694255"/>
    </source>
</evidence>
<comment type="caution">
    <text evidence="1">The sequence shown here is derived from an EMBL/GenBank/DDBJ whole genome shotgun (WGS) entry which is preliminary data.</text>
</comment>
<organism evidence="1 2">
    <name type="scientific">[Candida] subhashii</name>
    <dbReference type="NCBI Taxonomy" id="561895"/>
    <lineage>
        <taxon>Eukaryota</taxon>
        <taxon>Fungi</taxon>
        <taxon>Dikarya</taxon>
        <taxon>Ascomycota</taxon>
        <taxon>Saccharomycotina</taxon>
        <taxon>Pichiomycetes</taxon>
        <taxon>Debaryomycetaceae</taxon>
        <taxon>Spathaspora</taxon>
    </lineage>
</organism>
<dbReference type="RefSeq" id="XP_049265907.1">
    <property type="nucleotide sequence ID" value="XM_049410603.1"/>
</dbReference>
<reference evidence="1 2" key="1">
    <citation type="journal article" date="2021" name="DNA Res.">
        <title>Genome analysis of Candida subhashii reveals its hybrid nature and dual mitochondrial genome conformations.</title>
        <authorList>
            <person name="Mixao V."/>
            <person name="Hegedusova E."/>
            <person name="Saus E."/>
            <person name="Pryszcz L.P."/>
            <person name="Cillingova A."/>
            <person name="Nosek J."/>
            <person name="Gabaldon T."/>
        </authorList>
    </citation>
    <scope>NUCLEOTIDE SEQUENCE [LARGE SCALE GENOMIC DNA]</scope>
    <source>
        <strain evidence="1 2">CBS 10753</strain>
    </source>
</reference>
<proteinExistence type="predicted"/>
<dbReference type="GeneID" id="73467682"/>